<evidence type="ECO:0000313" key="1">
    <source>
        <dbReference type="EMBL" id="VDP13738.1"/>
    </source>
</evidence>
<reference evidence="1 2" key="2">
    <citation type="submission" date="2018-11" db="EMBL/GenBank/DDBJ databases">
        <authorList>
            <consortium name="Pathogen Informatics"/>
        </authorList>
    </citation>
    <scope>NUCLEOTIDE SEQUENCE [LARGE SCALE GENOMIC DNA]</scope>
</reference>
<organism evidence="3">
    <name type="scientific">Onchocerca flexuosa</name>
    <dbReference type="NCBI Taxonomy" id="387005"/>
    <lineage>
        <taxon>Eukaryota</taxon>
        <taxon>Metazoa</taxon>
        <taxon>Ecdysozoa</taxon>
        <taxon>Nematoda</taxon>
        <taxon>Chromadorea</taxon>
        <taxon>Rhabditida</taxon>
        <taxon>Spirurina</taxon>
        <taxon>Spiruromorpha</taxon>
        <taxon>Filarioidea</taxon>
        <taxon>Onchocercidae</taxon>
        <taxon>Onchocerca</taxon>
    </lineage>
</organism>
<evidence type="ECO:0000313" key="2">
    <source>
        <dbReference type="Proteomes" id="UP000267606"/>
    </source>
</evidence>
<reference evidence="3" key="1">
    <citation type="submission" date="2016-06" db="UniProtKB">
        <authorList>
            <consortium name="WormBaseParasite"/>
        </authorList>
    </citation>
    <scope>IDENTIFICATION</scope>
</reference>
<protein>
    <submittedName>
        <fullName evidence="3">DUF4174 domain-containing protein</fullName>
    </submittedName>
</protein>
<name>A0A183I122_9BILA</name>
<dbReference type="WBParaSite" id="OFLC_0001343501-mRNA-1">
    <property type="protein sequence ID" value="OFLC_0001343501-mRNA-1"/>
    <property type="gene ID" value="OFLC_0001343501"/>
</dbReference>
<evidence type="ECO:0000313" key="3">
    <source>
        <dbReference type="WBParaSite" id="OFLC_0001343501-mRNA-1"/>
    </source>
</evidence>
<sequence>MGSIGARDLEWVWLGTGLEQILMLLCGGNTRMGNSWRSNLEGRAVSAITPCLVCTVMTRLHDEKYISSYQDTYCEVSFCHSRYDEHFLLGSISLELPMSDADNILHTLLREKEIAS</sequence>
<keyword evidence="2" id="KW-1185">Reference proteome</keyword>
<accession>A0A183I122</accession>
<dbReference type="AlphaFoldDB" id="A0A183I122"/>
<dbReference type="EMBL" id="UZAJ01040196">
    <property type="protein sequence ID" value="VDP13738.1"/>
    <property type="molecule type" value="Genomic_DNA"/>
</dbReference>
<gene>
    <name evidence="1" type="ORF">OFLC_LOCUS13434</name>
</gene>
<dbReference type="Proteomes" id="UP000267606">
    <property type="component" value="Unassembled WGS sequence"/>
</dbReference>
<proteinExistence type="predicted"/>